<reference evidence="6 7" key="1">
    <citation type="submission" date="2019-09" db="EMBL/GenBank/DDBJ databases">
        <title>Draft genome of the ectomycorrhizal ascomycete Sphaerosporella brunnea.</title>
        <authorList>
            <consortium name="DOE Joint Genome Institute"/>
            <person name="Benucci G.M."/>
            <person name="Marozzi G."/>
            <person name="Antonielli L."/>
            <person name="Sanchez S."/>
            <person name="Marco P."/>
            <person name="Wang X."/>
            <person name="Falini L.B."/>
            <person name="Barry K."/>
            <person name="Haridas S."/>
            <person name="Lipzen A."/>
            <person name="Labutti K."/>
            <person name="Grigoriev I.V."/>
            <person name="Murat C."/>
            <person name="Martin F."/>
            <person name="Albertini E."/>
            <person name="Donnini D."/>
            <person name="Bonito G."/>
        </authorList>
    </citation>
    <scope>NUCLEOTIDE SEQUENCE [LARGE SCALE GENOMIC DNA]</scope>
    <source>
        <strain evidence="6 7">Sb_GMNB300</strain>
    </source>
</reference>
<name>A0A5J5EQL4_9PEZI</name>
<evidence type="ECO:0000256" key="3">
    <source>
        <dbReference type="PROSITE-ProRule" id="PRU10141"/>
    </source>
</evidence>
<dbReference type="AlphaFoldDB" id="A0A5J5EQL4"/>
<comment type="similarity">
    <text evidence="4">Belongs to the protein kinase superfamily.</text>
</comment>
<sequence>MVKVSKVLIKSIGSTWELGMLLGKGSGGVVRLVKHIRTGQLAAAKMVPKLQQMKETDSPLTDQEGIVAREIAVLKLLDHPNLIKLLDIYEDEFEFCLIMEYCPNGELFQVLSNWGPLNETEAVPMFRQILSAVYYCQMINIAHRDLKPENILLGRNNVIKVSDFGLSAISPKKIPISGTCGSPHYAAPELVEGRSYDGRMVDIWSLGVVLYVMISAASPYGNISQTNISGLLKKVRRADIVMQPFFSPAAKDLLWKMLQIDPNKRIKMSDIWKHPFVKGDSPNQGLRPDASLLVRVSMLDVPKPLLAEGDEVDKETMNNLLALHPGLTAEYMIKQLKARS</sequence>
<evidence type="ECO:0000256" key="1">
    <source>
        <dbReference type="ARBA" id="ARBA00022741"/>
    </source>
</evidence>
<evidence type="ECO:0000313" key="6">
    <source>
        <dbReference type="EMBL" id="KAA8899997.1"/>
    </source>
</evidence>
<dbReference type="InParanoid" id="A0A5J5EQL4"/>
<dbReference type="PANTHER" id="PTHR24346:SF110">
    <property type="entry name" value="NON-SPECIFIC SERINE_THREONINE PROTEIN KINASE"/>
    <property type="match status" value="1"/>
</dbReference>
<dbReference type="GO" id="GO:0005737">
    <property type="term" value="C:cytoplasm"/>
    <property type="evidence" value="ECO:0007669"/>
    <property type="project" value="TreeGrafter"/>
</dbReference>
<keyword evidence="1 3" id="KW-0547">Nucleotide-binding</keyword>
<feature type="binding site" evidence="3">
    <location>
        <position position="45"/>
    </location>
    <ligand>
        <name>ATP</name>
        <dbReference type="ChEBI" id="CHEBI:30616"/>
    </ligand>
</feature>
<keyword evidence="2 3" id="KW-0067">ATP-binding</keyword>
<dbReference type="Proteomes" id="UP000326924">
    <property type="component" value="Unassembled WGS sequence"/>
</dbReference>
<protein>
    <submittedName>
        <fullName evidence="6">Kinase-like domain-containing protein</fullName>
    </submittedName>
</protein>
<dbReference type="Pfam" id="PF00069">
    <property type="entry name" value="Pkinase"/>
    <property type="match status" value="1"/>
</dbReference>
<dbReference type="PROSITE" id="PS00107">
    <property type="entry name" value="PROTEIN_KINASE_ATP"/>
    <property type="match status" value="1"/>
</dbReference>
<dbReference type="PROSITE" id="PS50011">
    <property type="entry name" value="PROTEIN_KINASE_DOM"/>
    <property type="match status" value="1"/>
</dbReference>
<organism evidence="6 7">
    <name type="scientific">Sphaerosporella brunnea</name>
    <dbReference type="NCBI Taxonomy" id="1250544"/>
    <lineage>
        <taxon>Eukaryota</taxon>
        <taxon>Fungi</taxon>
        <taxon>Dikarya</taxon>
        <taxon>Ascomycota</taxon>
        <taxon>Pezizomycotina</taxon>
        <taxon>Pezizomycetes</taxon>
        <taxon>Pezizales</taxon>
        <taxon>Pyronemataceae</taxon>
        <taxon>Sphaerosporella</taxon>
    </lineage>
</organism>
<keyword evidence="4" id="KW-0723">Serine/threonine-protein kinase</keyword>
<proteinExistence type="inferred from homology"/>
<keyword evidence="6" id="KW-0418">Kinase</keyword>
<dbReference type="Gene3D" id="1.10.510.10">
    <property type="entry name" value="Transferase(Phosphotransferase) domain 1"/>
    <property type="match status" value="1"/>
</dbReference>
<dbReference type="GO" id="GO:0005524">
    <property type="term" value="F:ATP binding"/>
    <property type="evidence" value="ECO:0007669"/>
    <property type="project" value="UniProtKB-UniRule"/>
</dbReference>
<dbReference type="EMBL" id="VXIS01000160">
    <property type="protein sequence ID" value="KAA8899997.1"/>
    <property type="molecule type" value="Genomic_DNA"/>
</dbReference>
<dbReference type="OrthoDB" id="504170at2759"/>
<evidence type="ECO:0000259" key="5">
    <source>
        <dbReference type="PROSITE" id="PS50011"/>
    </source>
</evidence>
<dbReference type="GO" id="GO:0004674">
    <property type="term" value="F:protein serine/threonine kinase activity"/>
    <property type="evidence" value="ECO:0007669"/>
    <property type="project" value="UniProtKB-KW"/>
</dbReference>
<feature type="domain" description="Protein kinase" evidence="5">
    <location>
        <begin position="16"/>
        <end position="277"/>
    </location>
</feature>
<dbReference type="InterPro" id="IPR011009">
    <property type="entry name" value="Kinase-like_dom_sf"/>
</dbReference>
<comment type="caution">
    <text evidence="6">The sequence shown here is derived from an EMBL/GenBank/DDBJ whole genome shotgun (WGS) entry which is preliminary data.</text>
</comment>
<dbReference type="InterPro" id="IPR008271">
    <property type="entry name" value="Ser/Thr_kinase_AS"/>
</dbReference>
<accession>A0A5J5EQL4</accession>
<dbReference type="InterPro" id="IPR017441">
    <property type="entry name" value="Protein_kinase_ATP_BS"/>
</dbReference>
<keyword evidence="6" id="KW-0808">Transferase</keyword>
<evidence type="ECO:0000256" key="4">
    <source>
        <dbReference type="RuleBase" id="RU000304"/>
    </source>
</evidence>
<dbReference type="SMART" id="SM00220">
    <property type="entry name" value="S_TKc"/>
    <property type="match status" value="1"/>
</dbReference>
<evidence type="ECO:0000256" key="2">
    <source>
        <dbReference type="ARBA" id="ARBA00022840"/>
    </source>
</evidence>
<gene>
    <name evidence="6" type="ORF">FN846DRAFT_782044</name>
</gene>
<dbReference type="FunFam" id="1.10.510.10:FF:000571">
    <property type="entry name" value="Maternal embryonic leucine zipper kinase"/>
    <property type="match status" value="1"/>
</dbReference>
<dbReference type="InterPro" id="IPR000719">
    <property type="entry name" value="Prot_kinase_dom"/>
</dbReference>
<dbReference type="SUPFAM" id="SSF56112">
    <property type="entry name" value="Protein kinase-like (PK-like)"/>
    <property type="match status" value="1"/>
</dbReference>
<keyword evidence="7" id="KW-1185">Reference proteome</keyword>
<dbReference type="GO" id="GO:0035556">
    <property type="term" value="P:intracellular signal transduction"/>
    <property type="evidence" value="ECO:0007669"/>
    <property type="project" value="TreeGrafter"/>
</dbReference>
<dbReference type="CDD" id="cd14003">
    <property type="entry name" value="STKc_AMPK-like"/>
    <property type="match status" value="1"/>
</dbReference>
<evidence type="ECO:0000313" key="7">
    <source>
        <dbReference type="Proteomes" id="UP000326924"/>
    </source>
</evidence>
<dbReference type="PANTHER" id="PTHR24346">
    <property type="entry name" value="MAP/MICROTUBULE AFFINITY-REGULATING KINASE"/>
    <property type="match status" value="1"/>
</dbReference>
<dbReference type="PROSITE" id="PS00108">
    <property type="entry name" value="PROTEIN_KINASE_ST"/>
    <property type="match status" value="1"/>
</dbReference>